<evidence type="ECO:0000313" key="3">
    <source>
        <dbReference type="Proteomes" id="UP000278807"/>
    </source>
</evidence>
<accession>A0A0R3TZQ8</accession>
<evidence type="ECO:0000313" key="2">
    <source>
        <dbReference type="EMBL" id="VDO15594.1"/>
    </source>
</evidence>
<name>A0A0R3TZQ8_RODNA</name>
<keyword evidence="3" id="KW-1185">Reference proteome</keyword>
<dbReference type="Proteomes" id="UP000278807">
    <property type="component" value="Unassembled WGS sequence"/>
</dbReference>
<reference evidence="2 3" key="2">
    <citation type="submission" date="2018-11" db="EMBL/GenBank/DDBJ databases">
        <authorList>
            <consortium name="Pathogen Informatics"/>
        </authorList>
    </citation>
    <scope>NUCLEOTIDE SEQUENCE [LARGE SCALE GENOMIC DNA]</scope>
</reference>
<protein>
    <submittedName>
        <fullName evidence="4">TMEM132 domain-containing protein</fullName>
    </submittedName>
</protein>
<feature type="compositionally biased region" description="Low complexity" evidence="1">
    <location>
        <begin position="11"/>
        <end position="24"/>
    </location>
</feature>
<proteinExistence type="predicted"/>
<sequence>RFSTSNKRNPSTGGYSHTSTEETSTSLVLDVTDLTAHCLRLEYVNEAVSNLHLDDSSEAPARLVLVGDSSGPDDSGHVQTATRVWLVGQRPGRVRVKLAPVVDSPLVKVALPTSLARLRKQQHQQNKGKENGWDAQHSQGFWVSVTDTDAVWPVGLSAQLVTDLTVTITQQERSENKYSTTSFYHQSTDNERVESGFTFYTAHIRFSGSRVGRSKGFPVTSNSGSVPDAFAFQREGQFPDLSRAKRQLATKTLPRQGLLVVTVQFSDGSVLPWHRIMELSAATIVTLSEMNEVPQKV</sequence>
<dbReference type="WBParaSite" id="HNAJ_0001335701-mRNA-1">
    <property type="protein sequence ID" value="HNAJ_0001335701-mRNA-1"/>
    <property type="gene ID" value="HNAJ_0001335701"/>
</dbReference>
<dbReference type="OrthoDB" id="6266840at2759"/>
<feature type="compositionally biased region" description="Polar residues" evidence="1">
    <location>
        <begin position="1"/>
        <end position="10"/>
    </location>
</feature>
<organism evidence="4">
    <name type="scientific">Rodentolepis nana</name>
    <name type="common">Dwarf tapeworm</name>
    <name type="synonym">Hymenolepis nana</name>
    <dbReference type="NCBI Taxonomy" id="102285"/>
    <lineage>
        <taxon>Eukaryota</taxon>
        <taxon>Metazoa</taxon>
        <taxon>Spiralia</taxon>
        <taxon>Lophotrochozoa</taxon>
        <taxon>Platyhelminthes</taxon>
        <taxon>Cestoda</taxon>
        <taxon>Eucestoda</taxon>
        <taxon>Cyclophyllidea</taxon>
        <taxon>Hymenolepididae</taxon>
        <taxon>Rodentolepis</taxon>
    </lineage>
</organism>
<reference evidence="4" key="1">
    <citation type="submission" date="2017-02" db="UniProtKB">
        <authorList>
            <consortium name="WormBaseParasite"/>
        </authorList>
    </citation>
    <scope>IDENTIFICATION</scope>
</reference>
<evidence type="ECO:0000256" key="1">
    <source>
        <dbReference type="SAM" id="MobiDB-lite"/>
    </source>
</evidence>
<evidence type="ECO:0000313" key="4">
    <source>
        <dbReference type="WBParaSite" id="HNAJ_0001335701-mRNA-1"/>
    </source>
</evidence>
<dbReference type="EMBL" id="UZAE01015286">
    <property type="protein sequence ID" value="VDO15594.1"/>
    <property type="molecule type" value="Genomic_DNA"/>
</dbReference>
<dbReference type="AlphaFoldDB" id="A0A0R3TZQ8"/>
<feature type="region of interest" description="Disordered" evidence="1">
    <location>
        <begin position="1"/>
        <end position="24"/>
    </location>
</feature>
<gene>
    <name evidence="2" type="ORF">HNAJ_LOCUS13331</name>
</gene>